<sequence length="344" mass="36032">MMTKLETDLKNIYSKQQKRNIACALFFIIVIAILAVLMMTIGNTNYSLSEVIKVLLSDETKGAAYTIKSLRLPKLIVGGLAGFSFGLAGYTFQNLLRNPLASPDIIGVTAGSSAAAVFCILILGISGAVASIFSVVAGLLVTGLILLLSGKGNAFSSRMILIGIGFQAVLNALISWMLLVGSEYDVGTALRWLRGSLNSVQMSNVPAITIMTLLAGGALLLCNKELMIMQLGDEYATTLGASINIIRICCLICALLLSSVATAATGPIASVAFLSGPIATKLTKNGSIAMVTSGFVGVILVYASELIGKNLFETSYPVGVITGLLGAPYLLLLLLNINKKGEKI</sequence>
<keyword evidence="6 8" id="KW-1133">Transmembrane helix</keyword>
<evidence type="ECO:0000256" key="5">
    <source>
        <dbReference type="ARBA" id="ARBA00022692"/>
    </source>
</evidence>
<organism evidence="9 10">
    <name type="scientific">Butyrivibrio proteoclasticus</name>
    <dbReference type="NCBI Taxonomy" id="43305"/>
    <lineage>
        <taxon>Bacteria</taxon>
        <taxon>Bacillati</taxon>
        <taxon>Bacillota</taxon>
        <taxon>Clostridia</taxon>
        <taxon>Lachnospirales</taxon>
        <taxon>Lachnospiraceae</taxon>
        <taxon>Butyrivibrio</taxon>
    </lineage>
</organism>
<evidence type="ECO:0000256" key="1">
    <source>
        <dbReference type="ARBA" id="ARBA00004651"/>
    </source>
</evidence>
<accession>A0A1I5WB99</accession>
<comment type="subcellular location">
    <subcellularLocation>
        <location evidence="1">Cell membrane</location>
        <topology evidence="1">Multi-pass membrane protein</topology>
    </subcellularLocation>
</comment>
<evidence type="ECO:0000256" key="3">
    <source>
        <dbReference type="ARBA" id="ARBA00022448"/>
    </source>
</evidence>
<dbReference type="AlphaFoldDB" id="A0A1I5WB99"/>
<protein>
    <submittedName>
        <fullName evidence="9">Iron complex transport system permease protein</fullName>
    </submittedName>
</protein>
<feature type="transmembrane region" description="Helical" evidence="8">
    <location>
        <begin position="160"/>
        <end position="182"/>
    </location>
</feature>
<feature type="transmembrane region" description="Helical" evidence="8">
    <location>
        <begin position="129"/>
        <end position="148"/>
    </location>
</feature>
<keyword evidence="5 8" id="KW-0812">Transmembrane</keyword>
<dbReference type="CDD" id="cd06550">
    <property type="entry name" value="TM_ABC_iron-siderophores_like"/>
    <property type="match status" value="1"/>
</dbReference>
<gene>
    <name evidence="9" type="ORF">SAMN04487928_12169</name>
</gene>
<evidence type="ECO:0000256" key="8">
    <source>
        <dbReference type="SAM" id="Phobius"/>
    </source>
</evidence>
<name>A0A1I5WB99_9FIRM</name>
<dbReference type="RefSeq" id="WP_074889769.1">
    <property type="nucleotide sequence ID" value="NZ_FOXO01000021.1"/>
</dbReference>
<dbReference type="SUPFAM" id="SSF81345">
    <property type="entry name" value="ABC transporter involved in vitamin B12 uptake, BtuC"/>
    <property type="match status" value="1"/>
</dbReference>
<evidence type="ECO:0000256" key="2">
    <source>
        <dbReference type="ARBA" id="ARBA00007935"/>
    </source>
</evidence>
<keyword evidence="3" id="KW-0813">Transport</keyword>
<evidence type="ECO:0000256" key="7">
    <source>
        <dbReference type="ARBA" id="ARBA00023136"/>
    </source>
</evidence>
<comment type="similarity">
    <text evidence="2">Belongs to the binding-protein-dependent transport system permease family. FecCD subfamily.</text>
</comment>
<dbReference type="InterPro" id="IPR000522">
    <property type="entry name" value="ABC_transptr_permease_BtuC"/>
</dbReference>
<evidence type="ECO:0000256" key="4">
    <source>
        <dbReference type="ARBA" id="ARBA00022475"/>
    </source>
</evidence>
<dbReference type="PANTHER" id="PTHR30472">
    <property type="entry name" value="FERRIC ENTEROBACTIN TRANSPORT SYSTEM PERMEASE PROTEIN"/>
    <property type="match status" value="1"/>
</dbReference>
<dbReference type="GO" id="GO:0033214">
    <property type="term" value="P:siderophore-iron import into cell"/>
    <property type="evidence" value="ECO:0007669"/>
    <property type="project" value="TreeGrafter"/>
</dbReference>
<feature type="transmembrane region" description="Helical" evidence="8">
    <location>
        <begin position="287"/>
        <end position="304"/>
    </location>
</feature>
<evidence type="ECO:0000256" key="6">
    <source>
        <dbReference type="ARBA" id="ARBA00022989"/>
    </source>
</evidence>
<evidence type="ECO:0000313" key="10">
    <source>
        <dbReference type="Proteomes" id="UP000182624"/>
    </source>
</evidence>
<reference evidence="10" key="1">
    <citation type="submission" date="2016-10" db="EMBL/GenBank/DDBJ databases">
        <authorList>
            <person name="Varghese N."/>
            <person name="Submissions S."/>
        </authorList>
    </citation>
    <scope>NUCLEOTIDE SEQUENCE [LARGE SCALE GENOMIC DNA]</scope>
    <source>
        <strain evidence="10">P18</strain>
    </source>
</reference>
<dbReference type="OrthoDB" id="9792889at2"/>
<dbReference type="Gene3D" id="1.10.3470.10">
    <property type="entry name" value="ABC transporter involved in vitamin B12 uptake, BtuC"/>
    <property type="match status" value="1"/>
</dbReference>
<dbReference type="Proteomes" id="UP000182624">
    <property type="component" value="Unassembled WGS sequence"/>
</dbReference>
<dbReference type="EMBL" id="FOXO01000021">
    <property type="protein sequence ID" value="SFQ17010.1"/>
    <property type="molecule type" value="Genomic_DNA"/>
</dbReference>
<dbReference type="PANTHER" id="PTHR30472:SF24">
    <property type="entry name" value="FERRIC ENTEROBACTIN TRANSPORT SYSTEM PERMEASE PROTEIN FEPG"/>
    <property type="match status" value="1"/>
</dbReference>
<dbReference type="InterPro" id="IPR037294">
    <property type="entry name" value="ABC_BtuC-like"/>
</dbReference>
<keyword evidence="4" id="KW-1003">Cell membrane</keyword>
<proteinExistence type="inferred from homology"/>
<feature type="transmembrane region" description="Helical" evidence="8">
    <location>
        <begin position="75"/>
        <end position="93"/>
    </location>
</feature>
<feature type="transmembrane region" description="Helical" evidence="8">
    <location>
        <begin position="235"/>
        <end position="257"/>
    </location>
</feature>
<dbReference type="GO" id="GO:0022857">
    <property type="term" value="F:transmembrane transporter activity"/>
    <property type="evidence" value="ECO:0007669"/>
    <property type="project" value="InterPro"/>
</dbReference>
<dbReference type="GO" id="GO:0005886">
    <property type="term" value="C:plasma membrane"/>
    <property type="evidence" value="ECO:0007669"/>
    <property type="project" value="UniProtKB-SubCell"/>
</dbReference>
<feature type="transmembrane region" description="Helical" evidence="8">
    <location>
        <begin position="105"/>
        <end position="123"/>
    </location>
</feature>
<feature type="transmembrane region" description="Helical" evidence="8">
    <location>
        <begin position="202"/>
        <end position="223"/>
    </location>
</feature>
<feature type="transmembrane region" description="Helical" evidence="8">
    <location>
        <begin position="316"/>
        <end position="335"/>
    </location>
</feature>
<feature type="transmembrane region" description="Helical" evidence="8">
    <location>
        <begin position="21"/>
        <end position="41"/>
    </location>
</feature>
<keyword evidence="7 8" id="KW-0472">Membrane</keyword>
<dbReference type="Pfam" id="PF01032">
    <property type="entry name" value="FecCD"/>
    <property type="match status" value="1"/>
</dbReference>
<keyword evidence="10" id="KW-1185">Reference proteome</keyword>
<evidence type="ECO:0000313" key="9">
    <source>
        <dbReference type="EMBL" id="SFQ17010.1"/>
    </source>
</evidence>